<reference evidence="1 2" key="1">
    <citation type="submission" date="2019-04" db="EMBL/GenBank/DDBJ databases">
        <authorList>
            <person name="Van Vliet M D."/>
        </authorList>
    </citation>
    <scope>NUCLEOTIDE SEQUENCE [LARGE SCALE GENOMIC DNA]</scope>
    <source>
        <strain evidence="1 2">F1</strain>
    </source>
</reference>
<proteinExistence type="predicted"/>
<evidence type="ECO:0008006" key="3">
    <source>
        <dbReference type="Google" id="ProtNLM"/>
    </source>
</evidence>
<accession>A0A6C2U8A5</accession>
<dbReference type="EMBL" id="CAAHFG010000003">
    <property type="protein sequence ID" value="VGO15957.1"/>
    <property type="molecule type" value="Genomic_DNA"/>
</dbReference>
<protein>
    <recommendedName>
        <fullName evidence="3">Lipoprotein</fullName>
    </recommendedName>
</protein>
<sequence length="141" mass="15027">MKIDWWKLVRRGAISAIAAGCIVGLVGCGDDDESAGDGSGGDWPNEVWIITKERGHGTLDQVRLDLADRHFEAIGEFCNWGCSGSVEYWRVSNGSLDAKFGNDTQSATLEGTVSGSSCSGTYVISYDSGGSSTGEFYGERQ</sequence>
<name>A0A6C2U8A5_PONDE</name>
<organism evidence="1 2">
    <name type="scientific">Pontiella desulfatans</name>
    <dbReference type="NCBI Taxonomy" id="2750659"/>
    <lineage>
        <taxon>Bacteria</taxon>
        <taxon>Pseudomonadati</taxon>
        <taxon>Kiritimatiellota</taxon>
        <taxon>Kiritimatiellia</taxon>
        <taxon>Kiritimatiellales</taxon>
        <taxon>Pontiellaceae</taxon>
        <taxon>Pontiella</taxon>
    </lineage>
</organism>
<dbReference type="PROSITE" id="PS51257">
    <property type="entry name" value="PROKAR_LIPOPROTEIN"/>
    <property type="match status" value="1"/>
</dbReference>
<dbReference type="AlphaFoldDB" id="A0A6C2U8A5"/>
<keyword evidence="2" id="KW-1185">Reference proteome</keyword>
<evidence type="ECO:0000313" key="1">
    <source>
        <dbReference type="EMBL" id="VGO15957.1"/>
    </source>
</evidence>
<gene>
    <name evidence="1" type="ORF">PDESU_04546</name>
</gene>
<dbReference type="RefSeq" id="WP_136081519.1">
    <property type="nucleotide sequence ID" value="NZ_CAAHFG010000003.1"/>
</dbReference>
<dbReference type="Proteomes" id="UP000366872">
    <property type="component" value="Unassembled WGS sequence"/>
</dbReference>
<evidence type="ECO:0000313" key="2">
    <source>
        <dbReference type="Proteomes" id="UP000366872"/>
    </source>
</evidence>